<name>A0ACC2P7A8_9HYME</name>
<dbReference type="Proteomes" id="UP001239111">
    <property type="component" value="Chromosome 2"/>
</dbReference>
<proteinExistence type="predicted"/>
<gene>
    <name evidence="1" type="ORF">QAD02_015070</name>
</gene>
<accession>A0ACC2P7A8</accession>
<evidence type="ECO:0000313" key="1">
    <source>
        <dbReference type="EMBL" id="KAJ8679283.1"/>
    </source>
</evidence>
<keyword evidence="2" id="KW-1185">Reference proteome</keyword>
<organism evidence="1 2">
    <name type="scientific">Eretmocerus hayati</name>
    <dbReference type="NCBI Taxonomy" id="131215"/>
    <lineage>
        <taxon>Eukaryota</taxon>
        <taxon>Metazoa</taxon>
        <taxon>Ecdysozoa</taxon>
        <taxon>Arthropoda</taxon>
        <taxon>Hexapoda</taxon>
        <taxon>Insecta</taxon>
        <taxon>Pterygota</taxon>
        <taxon>Neoptera</taxon>
        <taxon>Endopterygota</taxon>
        <taxon>Hymenoptera</taxon>
        <taxon>Apocrita</taxon>
        <taxon>Proctotrupomorpha</taxon>
        <taxon>Chalcidoidea</taxon>
        <taxon>Aphelinidae</taxon>
        <taxon>Aphelininae</taxon>
        <taxon>Eretmocerus</taxon>
    </lineage>
</organism>
<comment type="caution">
    <text evidence="1">The sequence shown here is derived from an EMBL/GenBank/DDBJ whole genome shotgun (WGS) entry which is preliminary data.</text>
</comment>
<reference evidence="1" key="1">
    <citation type="submission" date="2023-04" db="EMBL/GenBank/DDBJ databases">
        <title>A chromosome-level genome assembly of the parasitoid wasp Eretmocerus hayati.</title>
        <authorList>
            <person name="Zhong Y."/>
            <person name="Liu S."/>
            <person name="Liu Y."/>
        </authorList>
    </citation>
    <scope>NUCLEOTIDE SEQUENCE</scope>
    <source>
        <strain evidence="1">ZJU_SS_LIU_2023</strain>
    </source>
</reference>
<sequence>MAPWSTLLGVCCLALGTYPLSCTARPQQKVHFNASQLHADVDAPHAFVILGASGDLSKREIYPALWSLYRDNKLPSNTRFYGHARKNIDVAKLRENVDPYVKISDDELKRYDEFWSLNKYTAGTDNEDADYDKINEMIGKDQGGPDARGNRIFYLALPPSVFQNATTQIKRACMAKKGWTRIGVEKPFGHDLASSEELSHHLSSLFTEDQIYRMDHFLGYDMVQNLLRIRFANRMFDPSWNKHSIASVKINFCENMGIEGRGVFFDENGIIRDVMQNHLLQIMSLIAMEKPVSASSDDVRDAKVELLKSTKAVVMDDVVLGQYVGNPDSDDPRERIGFQDDPTVPPGSNASTFALTVLRIQNQRWEGVPFIIRAGKGLDVNKTEVIIQYKGIENDIFNGQSNRNELIIRIGTTEALQVKLMSKIPGFSSNIEEITMDFDYINEYKDLKLPSAYEVLLLDMFHGNQMNFVREDELKEAWKIFTPILHEIEGKQIKPIDYKFGSKGPQEADELEVKNNFL</sequence>
<evidence type="ECO:0000313" key="2">
    <source>
        <dbReference type="Proteomes" id="UP001239111"/>
    </source>
</evidence>
<protein>
    <submittedName>
        <fullName evidence="1">Uncharacterized protein</fullName>
    </submittedName>
</protein>
<dbReference type="EMBL" id="CM056742">
    <property type="protein sequence ID" value="KAJ8679283.1"/>
    <property type="molecule type" value="Genomic_DNA"/>
</dbReference>